<dbReference type="AlphaFoldDB" id="A0A6P3HHJ1"/>
<feature type="region of interest" description="Disordered" evidence="5">
    <location>
        <begin position="296"/>
        <end position="362"/>
    </location>
</feature>
<evidence type="ECO:0000313" key="7">
    <source>
        <dbReference type="Proteomes" id="UP000515208"/>
    </source>
</evidence>
<feature type="compositionally biased region" description="Low complexity" evidence="5">
    <location>
        <begin position="1"/>
        <end position="15"/>
    </location>
</feature>
<dbReference type="RefSeq" id="XP_010838065.1">
    <property type="nucleotide sequence ID" value="XM_010839763.1"/>
</dbReference>
<evidence type="ECO:0000256" key="1">
    <source>
        <dbReference type="ARBA" id="ARBA00000707"/>
    </source>
</evidence>
<evidence type="ECO:0000256" key="2">
    <source>
        <dbReference type="ARBA" id="ARBA00012759"/>
    </source>
</evidence>
<evidence type="ECO:0000259" key="6">
    <source>
        <dbReference type="SMART" id="SM00695"/>
    </source>
</evidence>
<name>A0A6P3HHJ1_BISBB</name>
<dbReference type="EC" id="3.4.19.12" evidence="2"/>
<dbReference type="KEGG" id="bbis:104988439"/>
<keyword evidence="4" id="KW-0788">Thiol protease</keyword>
<keyword evidence="4" id="KW-0645">Protease</keyword>
<dbReference type="GO" id="GO:0004843">
    <property type="term" value="F:cysteine-type deubiquitinase activity"/>
    <property type="evidence" value="ECO:0007669"/>
    <property type="project" value="UniProtKB-EC"/>
</dbReference>
<dbReference type="SUPFAM" id="SSF143791">
    <property type="entry name" value="DUSP-like"/>
    <property type="match status" value="1"/>
</dbReference>
<comment type="catalytic activity">
    <reaction evidence="1">
        <text>Thiol-dependent hydrolysis of ester, thioester, amide, peptide and isopeptide bonds formed by the C-terminal Gly of ubiquitin (a 76-residue protein attached to proteins as an intracellular targeting signal).</text>
        <dbReference type="EC" id="3.4.19.12"/>
    </reaction>
</comment>
<feature type="compositionally biased region" description="Acidic residues" evidence="5">
    <location>
        <begin position="300"/>
        <end position="309"/>
    </location>
</feature>
<feature type="domain" description="DUSP" evidence="6">
    <location>
        <begin position="36"/>
        <end position="142"/>
    </location>
</feature>
<evidence type="ECO:0000313" key="8">
    <source>
        <dbReference type="RefSeq" id="XP_010838065.1"/>
    </source>
</evidence>
<accession>A0A6P3HHJ1</accession>
<feature type="region of interest" description="Disordered" evidence="5">
    <location>
        <begin position="1"/>
        <end position="32"/>
    </location>
</feature>
<dbReference type="InterPro" id="IPR006615">
    <property type="entry name" value="Pept_C19_DUSP"/>
</dbReference>
<dbReference type="Gene3D" id="3.30.2230.10">
    <property type="entry name" value="DUSP-like"/>
    <property type="match status" value="1"/>
</dbReference>
<keyword evidence="3" id="KW-0833">Ubl conjugation pathway</keyword>
<organism evidence="7 8">
    <name type="scientific">Bison bison bison</name>
    <name type="common">North American plains bison</name>
    <dbReference type="NCBI Taxonomy" id="43346"/>
    <lineage>
        <taxon>Eukaryota</taxon>
        <taxon>Metazoa</taxon>
        <taxon>Chordata</taxon>
        <taxon>Craniata</taxon>
        <taxon>Vertebrata</taxon>
        <taxon>Euteleostomi</taxon>
        <taxon>Mammalia</taxon>
        <taxon>Eutheria</taxon>
        <taxon>Laurasiatheria</taxon>
        <taxon>Artiodactyla</taxon>
        <taxon>Ruminantia</taxon>
        <taxon>Pecora</taxon>
        <taxon>Bovidae</taxon>
        <taxon>Bovinae</taxon>
        <taxon>Bison</taxon>
    </lineage>
</organism>
<dbReference type="Proteomes" id="UP000515208">
    <property type="component" value="Unplaced"/>
</dbReference>
<reference evidence="8" key="1">
    <citation type="submission" date="2025-08" db="UniProtKB">
        <authorList>
            <consortium name="RefSeq"/>
        </authorList>
    </citation>
    <scope>IDENTIFICATION</scope>
    <source>
        <tissue evidence="8">Blood</tissue>
    </source>
</reference>
<evidence type="ECO:0000256" key="5">
    <source>
        <dbReference type="SAM" id="MobiDB-lite"/>
    </source>
</evidence>
<sequence>MQPDSAARFGAQRQGAGHEKARPRRRGEASEVDLVTWEGGDLNNRAGERSLRGVTKHLGAGRDYCAAPENEFKTDSSLSFPDCSSATSPCPPADQVNWRLKKGLVEGEDYVLLPAAAWHYLVNWYGLEHGQPPIERKVVKLPSTHKVEVYSVELLLVRHSDMDTPHTAQFSQTDSVDLVLHTAREQFLVSPQEVSGWSNWGRVLESLLGIFIRRDLMFISHRYEVSGRAAIGENSREDVVLPIYLRERTPARDYNSSYYGLMLFGHPLLVSVPRDRLSWDALYHILLYRLSRYVTRPSSDDEDDGDEKDLEDKDRLPKPGRVTEGSSQDPGLEQAGPSSRVVSRSRAPVDNSPGPSHWPQRARRKHLFTLHTVNSNGTSDRSTFNEDTHAQPYIAIDWEPEMKKRYYDEVEAEVKEISGMAGRGMHFQLAPHTPSPTSAEP</sequence>
<keyword evidence="7" id="KW-1185">Reference proteome</keyword>
<evidence type="ECO:0000256" key="4">
    <source>
        <dbReference type="ARBA" id="ARBA00022807"/>
    </source>
</evidence>
<gene>
    <name evidence="8" type="primary">LOC104988439</name>
</gene>
<dbReference type="InterPro" id="IPR035927">
    <property type="entry name" value="DUSP-like_sf"/>
</dbReference>
<dbReference type="GeneID" id="104988439"/>
<protein>
    <recommendedName>
        <fullName evidence="2">ubiquitinyl hydrolase 1</fullName>
        <ecNumber evidence="2">3.4.19.12</ecNumber>
    </recommendedName>
</protein>
<proteinExistence type="predicted"/>
<keyword evidence="4" id="KW-0378">Hydrolase</keyword>
<dbReference type="Pfam" id="PF06337">
    <property type="entry name" value="DUSP"/>
    <property type="match status" value="1"/>
</dbReference>
<evidence type="ECO:0000256" key="3">
    <source>
        <dbReference type="ARBA" id="ARBA00022786"/>
    </source>
</evidence>
<dbReference type="Gene3D" id="3.10.20.90">
    <property type="entry name" value="Phosphatidylinositol 3-kinase Catalytic Subunit, Chain A, domain 1"/>
    <property type="match status" value="1"/>
</dbReference>
<dbReference type="SMART" id="SM00695">
    <property type="entry name" value="DUSP"/>
    <property type="match status" value="1"/>
</dbReference>